<name>A0AA88DYJ5_FICCA</name>
<organism evidence="1 2">
    <name type="scientific">Ficus carica</name>
    <name type="common">Common fig</name>
    <dbReference type="NCBI Taxonomy" id="3494"/>
    <lineage>
        <taxon>Eukaryota</taxon>
        <taxon>Viridiplantae</taxon>
        <taxon>Streptophyta</taxon>
        <taxon>Embryophyta</taxon>
        <taxon>Tracheophyta</taxon>
        <taxon>Spermatophyta</taxon>
        <taxon>Magnoliopsida</taxon>
        <taxon>eudicotyledons</taxon>
        <taxon>Gunneridae</taxon>
        <taxon>Pentapetalae</taxon>
        <taxon>rosids</taxon>
        <taxon>fabids</taxon>
        <taxon>Rosales</taxon>
        <taxon>Moraceae</taxon>
        <taxon>Ficeae</taxon>
        <taxon>Ficus</taxon>
    </lineage>
</organism>
<proteinExistence type="predicted"/>
<protein>
    <submittedName>
        <fullName evidence="1">Uncharacterized protein</fullName>
    </submittedName>
</protein>
<dbReference type="Proteomes" id="UP001187192">
    <property type="component" value="Unassembled WGS sequence"/>
</dbReference>
<accession>A0AA88DYJ5</accession>
<dbReference type="Gramene" id="FCD_00004651-RA">
    <property type="protein sequence ID" value="FCD_00004651-RA:cds"/>
    <property type="gene ID" value="FCD_00004651"/>
</dbReference>
<sequence>MVTPDFREAAKSLQRAVVNRSDCRGKEDLLHVDLMEHREDHDCSEVEIKRAMAARRRSGLPLGWCWGDMEENPNGNSYNN</sequence>
<comment type="caution">
    <text evidence="1">The sequence shown here is derived from an EMBL/GenBank/DDBJ whole genome shotgun (WGS) entry which is preliminary data.</text>
</comment>
<dbReference type="AlphaFoldDB" id="A0AA88DYJ5"/>
<evidence type="ECO:0000313" key="1">
    <source>
        <dbReference type="EMBL" id="GMN64547.1"/>
    </source>
</evidence>
<gene>
    <name evidence="1" type="ORF">TIFTF001_033611</name>
</gene>
<dbReference type="Gramene" id="FCD_00029641-RA">
    <property type="protein sequence ID" value="FCD_00029641-RA:cds"/>
    <property type="gene ID" value="FCD_00029641"/>
</dbReference>
<dbReference type="Gramene" id="FCD_00007662-RA">
    <property type="protein sequence ID" value="FCD_00007662-RA:cds"/>
    <property type="gene ID" value="FCD_00007662"/>
</dbReference>
<keyword evidence="2" id="KW-1185">Reference proteome</keyword>
<evidence type="ECO:0000313" key="2">
    <source>
        <dbReference type="Proteomes" id="UP001187192"/>
    </source>
</evidence>
<dbReference type="EMBL" id="BTGU01000185">
    <property type="protein sequence ID" value="GMN64547.1"/>
    <property type="molecule type" value="Genomic_DNA"/>
</dbReference>
<reference evidence="1" key="1">
    <citation type="submission" date="2023-07" db="EMBL/GenBank/DDBJ databases">
        <title>draft genome sequence of fig (Ficus carica).</title>
        <authorList>
            <person name="Takahashi T."/>
            <person name="Nishimura K."/>
        </authorList>
    </citation>
    <scope>NUCLEOTIDE SEQUENCE</scope>
</reference>